<comment type="caution">
    <text evidence="3">The sequence shown here is derived from an EMBL/GenBank/DDBJ whole genome shotgun (WGS) entry which is preliminary data.</text>
</comment>
<dbReference type="PROSITE" id="PS50206">
    <property type="entry name" value="RHODANESE_3"/>
    <property type="match status" value="1"/>
</dbReference>
<keyword evidence="4" id="KW-1185">Reference proteome</keyword>
<keyword evidence="1" id="KW-0732">Signal</keyword>
<evidence type="ECO:0000259" key="2">
    <source>
        <dbReference type="PROSITE" id="PS50206"/>
    </source>
</evidence>
<feature type="chain" id="PRO_5031413549" evidence="1">
    <location>
        <begin position="22"/>
        <end position="190"/>
    </location>
</feature>
<accession>A0A7W6DNC8</accession>
<dbReference type="CDD" id="cd00158">
    <property type="entry name" value="RHOD"/>
    <property type="match status" value="1"/>
</dbReference>
<dbReference type="SUPFAM" id="SSF52821">
    <property type="entry name" value="Rhodanese/Cell cycle control phosphatase"/>
    <property type="match status" value="1"/>
</dbReference>
<evidence type="ECO:0000313" key="3">
    <source>
        <dbReference type="EMBL" id="MBB3983922.1"/>
    </source>
</evidence>
<dbReference type="GO" id="GO:0016740">
    <property type="term" value="F:transferase activity"/>
    <property type="evidence" value="ECO:0007669"/>
    <property type="project" value="UniProtKB-KW"/>
</dbReference>
<protein>
    <submittedName>
        <fullName evidence="3">Rhodanese-related sulfurtransferase</fullName>
    </submittedName>
</protein>
<feature type="signal peptide" evidence="1">
    <location>
        <begin position="1"/>
        <end position="21"/>
    </location>
</feature>
<gene>
    <name evidence="3" type="ORF">GGQ68_000233</name>
</gene>
<dbReference type="SMART" id="SM00450">
    <property type="entry name" value="RHOD"/>
    <property type="match status" value="1"/>
</dbReference>
<dbReference type="Proteomes" id="UP000541426">
    <property type="component" value="Unassembled WGS sequence"/>
</dbReference>
<name>A0A7W6DNC8_9RHOB</name>
<reference evidence="3 4" key="1">
    <citation type="submission" date="2020-08" db="EMBL/GenBank/DDBJ databases">
        <title>Genomic Encyclopedia of Type Strains, Phase IV (KMG-IV): sequencing the most valuable type-strain genomes for metagenomic binning, comparative biology and taxonomic classification.</title>
        <authorList>
            <person name="Goeker M."/>
        </authorList>
    </citation>
    <scope>NUCLEOTIDE SEQUENCE [LARGE SCALE GENOMIC DNA]</scope>
    <source>
        <strain evidence="3 4">DSM 102235</strain>
    </source>
</reference>
<feature type="domain" description="Rhodanese" evidence="2">
    <location>
        <begin position="82"/>
        <end position="188"/>
    </location>
</feature>
<evidence type="ECO:0000313" key="4">
    <source>
        <dbReference type="Proteomes" id="UP000541426"/>
    </source>
</evidence>
<keyword evidence="3" id="KW-0808">Transferase</keyword>
<sequence length="190" mass="19881">MVKGLFPTVCAAMVLALPAYGQSSRITQDMADFETSMNGHALRIQRNGAACPPSCVQPMQAASGVVTVAELEVLDFLDLFVSSGQGLLVDVRFPDGFASGTVPGAVNVPEATLRSDNPYREDLLSALGVRSGDFSSAFDLVILGGGPDDAQAPEAVRALLEAGYPETKLKYYRGGVAAWRGLGLDLATGQ</sequence>
<organism evidence="3 4">
    <name type="scientific">Sagittula marina</name>
    <dbReference type="NCBI Taxonomy" id="943940"/>
    <lineage>
        <taxon>Bacteria</taxon>
        <taxon>Pseudomonadati</taxon>
        <taxon>Pseudomonadota</taxon>
        <taxon>Alphaproteobacteria</taxon>
        <taxon>Rhodobacterales</taxon>
        <taxon>Roseobacteraceae</taxon>
        <taxon>Sagittula</taxon>
    </lineage>
</organism>
<dbReference type="RefSeq" id="WP_183962559.1">
    <property type="nucleotide sequence ID" value="NZ_BAABBZ010000012.1"/>
</dbReference>
<dbReference type="EMBL" id="JACIEJ010000001">
    <property type="protein sequence ID" value="MBB3983922.1"/>
    <property type="molecule type" value="Genomic_DNA"/>
</dbReference>
<dbReference type="InterPro" id="IPR001763">
    <property type="entry name" value="Rhodanese-like_dom"/>
</dbReference>
<dbReference type="AlphaFoldDB" id="A0A7W6DNC8"/>
<proteinExistence type="predicted"/>
<dbReference type="InterPro" id="IPR036873">
    <property type="entry name" value="Rhodanese-like_dom_sf"/>
</dbReference>
<evidence type="ECO:0000256" key="1">
    <source>
        <dbReference type="SAM" id="SignalP"/>
    </source>
</evidence>
<dbReference type="Pfam" id="PF00581">
    <property type="entry name" value="Rhodanese"/>
    <property type="match status" value="1"/>
</dbReference>
<dbReference type="Gene3D" id="3.40.250.10">
    <property type="entry name" value="Rhodanese-like domain"/>
    <property type="match status" value="1"/>
</dbReference>